<reference evidence="2" key="1">
    <citation type="submission" date="2016-11" db="UniProtKB">
        <authorList>
            <consortium name="WormBaseParasite"/>
        </authorList>
    </citation>
    <scope>IDENTIFICATION</scope>
</reference>
<evidence type="ECO:0000313" key="2">
    <source>
        <dbReference type="WBParaSite" id="maker-unitig_34329-snap-gene-0.3-mRNA-1"/>
    </source>
</evidence>
<sequence>GWRGLQLGWGENKGWGSIITAAGAAGGWDRRRRAARESQAEPQPVWRALPPVEQLAASWRGSPAALRRPRLNDTTSPSGPQSCFTVFYAACLWLFYLYLPANAP</sequence>
<organism evidence="1 2">
    <name type="scientific">Macrostomum lignano</name>
    <dbReference type="NCBI Taxonomy" id="282301"/>
    <lineage>
        <taxon>Eukaryota</taxon>
        <taxon>Metazoa</taxon>
        <taxon>Spiralia</taxon>
        <taxon>Lophotrochozoa</taxon>
        <taxon>Platyhelminthes</taxon>
        <taxon>Rhabditophora</taxon>
        <taxon>Macrostomorpha</taxon>
        <taxon>Macrostomida</taxon>
        <taxon>Macrostomidae</taxon>
        <taxon>Macrostomum</taxon>
    </lineage>
</organism>
<accession>A0A1I8FHL2</accession>
<evidence type="ECO:0000313" key="1">
    <source>
        <dbReference type="Proteomes" id="UP000095280"/>
    </source>
</evidence>
<name>A0A1I8FHL2_9PLAT</name>
<dbReference type="Proteomes" id="UP000095280">
    <property type="component" value="Unplaced"/>
</dbReference>
<keyword evidence="1" id="KW-1185">Reference proteome</keyword>
<dbReference type="WBParaSite" id="maker-unitig_34329-snap-gene-0.3-mRNA-1">
    <property type="protein sequence ID" value="maker-unitig_34329-snap-gene-0.3-mRNA-1"/>
    <property type="gene ID" value="maker-unitig_34329-snap-gene-0.3"/>
</dbReference>
<dbReference type="AlphaFoldDB" id="A0A1I8FHL2"/>
<proteinExistence type="predicted"/>
<protein>
    <submittedName>
        <fullName evidence="2">Os01g0772200 protein</fullName>
    </submittedName>
</protein>